<protein>
    <submittedName>
        <fullName evidence="6">Succinylglutamate desuccinylase</fullName>
    </submittedName>
</protein>
<dbReference type="EMBL" id="LPVY01000003">
    <property type="protein sequence ID" value="KZB68065.1"/>
    <property type="molecule type" value="Genomic_DNA"/>
</dbReference>
<keyword evidence="2" id="KW-0479">Metal-binding</keyword>
<dbReference type="GO" id="GO:0046872">
    <property type="term" value="F:metal ion binding"/>
    <property type="evidence" value="ECO:0007669"/>
    <property type="project" value="UniProtKB-KW"/>
</dbReference>
<comment type="cofactor">
    <cofactor evidence="1">
        <name>Zn(2+)</name>
        <dbReference type="ChEBI" id="CHEBI:29105"/>
    </cofactor>
</comment>
<evidence type="ECO:0000256" key="4">
    <source>
        <dbReference type="ARBA" id="ARBA00022833"/>
    </source>
</evidence>
<dbReference type="PANTHER" id="PTHR37326:SF1">
    <property type="entry name" value="BLL3975 PROTEIN"/>
    <property type="match status" value="1"/>
</dbReference>
<feature type="domain" description="Succinylglutamate desuccinylase/Aspartoacylase catalytic" evidence="5">
    <location>
        <begin position="30"/>
        <end position="107"/>
    </location>
</feature>
<reference evidence="6 7" key="1">
    <citation type="submission" date="2015-12" db="EMBL/GenBank/DDBJ databases">
        <title>Genome sequence of Thalassospira lucentensis MCCC 1A02072.</title>
        <authorList>
            <person name="Lu L."/>
            <person name="Lai Q."/>
            <person name="Shao Z."/>
            <person name="Qian P."/>
        </authorList>
    </citation>
    <scope>NUCLEOTIDE SEQUENCE [LARGE SCALE GENOMIC DNA]</scope>
    <source>
        <strain evidence="6 7">MCCC 1A02072</strain>
    </source>
</reference>
<evidence type="ECO:0000313" key="7">
    <source>
        <dbReference type="Proteomes" id="UP000076335"/>
    </source>
</evidence>
<dbReference type="RefSeq" id="WP_062948864.1">
    <property type="nucleotide sequence ID" value="NZ_LPVY01000003.1"/>
</dbReference>
<dbReference type="AlphaFoldDB" id="A0A154LA11"/>
<proteinExistence type="predicted"/>
<dbReference type="GO" id="GO:0016788">
    <property type="term" value="F:hydrolase activity, acting on ester bonds"/>
    <property type="evidence" value="ECO:0007669"/>
    <property type="project" value="InterPro"/>
</dbReference>
<dbReference type="CDD" id="cd06250">
    <property type="entry name" value="M14_PaAOTO_like"/>
    <property type="match status" value="1"/>
</dbReference>
<keyword evidence="3" id="KW-0378">Hydrolase</keyword>
<dbReference type="SUPFAM" id="SSF53187">
    <property type="entry name" value="Zn-dependent exopeptidases"/>
    <property type="match status" value="1"/>
</dbReference>
<dbReference type="InterPro" id="IPR055438">
    <property type="entry name" value="AstE_AspA_cat"/>
</dbReference>
<gene>
    <name evidence="6" type="ORF">AUP42_11370</name>
</gene>
<accession>A0A154LA11</accession>
<dbReference type="PANTHER" id="PTHR37326">
    <property type="entry name" value="BLL3975 PROTEIN"/>
    <property type="match status" value="1"/>
</dbReference>
<sequence length="379" mass="41282">MQQERIELLRPQMGTARALTVRRYGTPGKGPKAYLQAALHADELPGVIALHHLEILLKTAEENNQIKGEIVVVPFANPIGFTQYVDMKPLGRFEMRTGQNFNRHYPDLCKELIAAVDGKLGQDPDANVECVRAALRRLIKEHRVNAGPLTDLEDLRLTLAELAIDADYVLDLHCDWEAAMHLYTSDSNWPDAADLSAQIGAEACLIAEESGANPFDEAFSRPWVELRRVYGDKFPIPMATLSTTIELRGEQDVYDHLASQDAKNLFAFLQRRGVIGGDPGPLPEAKCTATPLAGVDRVTATHGGMIVFSVDAGVHVKAGQELGYVLDCETGDKTPFSSRTDGFMYARVGGRLVVPGGLLCSVAGADVLPGREGLLLTAR</sequence>
<evidence type="ECO:0000256" key="2">
    <source>
        <dbReference type="ARBA" id="ARBA00022723"/>
    </source>
</evidence>
<evidence type="ECO:0000256" key="3">
    <source>
        <dbReference type="ARBA" id="ARBA00022801"/>
    </source>
</evidence>
<dbReference type="Gene3D" id="3.40.630.10">
    <property type="entry name" value="Zn peptidases"/>
    <property type="match status" value="1"/>
</dbReference>
<dbReference type="InterPro" id="IPR053138">
    <property type="entry name" value="N-alpha-Ac-DABA_deacetylase"/>
</dbReference>
<evidence type="ECO:0000313" key="6">
    <source>
        <dbReference type="EMBL" id="KZB68065.1"/>
    </source>
</evidence>
<evidence type="ECO:0000259" key="5">
    <source>
        <dbReference type="Pfam" id="PF24827"/>
    </source>
</evidence>
<dbReference type="OrthoDB" id="9782876at2"/>
<dbReference type="Proteomes" id="UP000076335">
    <property type="component" value="Unassembled WGS sequence"/>
</dbReference>
<name>A0A154LA11_9PROT</name>
<evidence type="ECO:0000256" key="1">
    <source>
        <dbReference type="ARBA" id="ARBA00001947"/>
    </source>
</evidence>
<dbReference type="Pfam" id="PF24827">
    <property type="entry name" value="AstE_AspA_cat"/>
    <property type="match status" value="1"/>
</dbReference>
<organism evidence="6 7">
    <name type="scientific">Thalassospira lucentensis</name>
    <dbReference type="NCBI Taxonomy" id="168935"/>
    <lineage>
        <taxon>Bacteria</taxon>
        <taxon>Pseudomonadati</taxon>
        <taxon>Pseudomonadota</taxon>
        <taxon>Alphaproteobacteria</taxon>
        <taxon>Rhodospirillales</taxon>
        <taxon>Thalassospiraceae</taxon>
        <taxon>Thalassospira</taxon>
    </lineage>
</organism>
<comment type="caution">
    <text evidence="6">The sequence shown here is derived from an EMBL/GenBank/DDBJ whole genome shotgun (WGS) entry which is preliminary data.</text>
</comment>
<keyword evidence="4" id="KW-0862">Zinc</keyword>